<dbReference type="Proteomes" id="UP000263900">
    <property type="component" value="Chromosome"/>
</dbReference>
<name>A0A3B7MM61_9BACT</name>
<gene>
    <name evidence="2" type="ORF">D3H65_09160</name>
</gene>
<sequence>MRFSIIVFAGILLFYCAAAQDIGSLPQYQPIAPNAAALFKTFEKPAESFTGIPSISIPLYSYGYKGYNLSVSLNYNAGGIKVEEYASTAGLGWSLSTGGMITRIVRGGQADETYPVGLLHNSLKPSQFAQTHLVAYANGNYDSEPDLFLFNFNGISGKFIFNEAGNLYVIESTADVKVQPIRMGPYNQVGAYVITDDKGLVYYFGFNKAGTVYAKDLTSGADSHYASWQLMEVYDMNGARLATFDYSSVTSSNETRLLAALSVYFSGTTTGCDAGDNTMYDQFIGGSVTEYLVQKITIGPEIVQFNYGSRIDGQPVKLNSVEVRDAANTLRKKFNFNYDYFGQPFSSYGGSLTEAKYNARYRRLKLKNISEQPASGTDSLTHSFTYEEGVNLPDRYSNNVDYWGYYNGNIFNTSIIPNGIYTWMTTTVGVKGYGERRANASAAIANTLQRISFPSGGYRQFDYEGNQALYRHYAYTAGGLQPDADDHITRSFDTTEFVHLINVPAYTRNFTVNSSNGYAFFNYDIEGISPGLAVKIYKSGVLVATFTNDYDNYYFLSNGSYTLKVEDNYNFPFLESVHCWWDELNLTNNTISQYGDTYKKQNQQVGGLRVKTVDDYDPLTNKHHYTRFKYWLPGDTTLTSGMLVSYPRLLYRTSCPSKQCDKIRIAAQSNYPLNSDGGSYVVYPNIRVIEDGNGYTDSYYRFEPDFNWMFFDFPANNPESRATGRGQLLSRRYYNQAGNLLQLDSTEFIAKAGDAPPFNTCWGYKISLYNTSTGFCTDGGMLDADVNYQPQKEITTRYTASGNLQTKTEYDYYHALNKRGISRVKITANDGYTTDTWNRYAYNANTDFKLGLSVADKSMKDTLLVKNYLVPLEVATYEKKGSDSTFISGTKSTFGYYHTVKKYPAAIKTYAGLTDSTILNFPAYDTTGNVQEQYITNNAKEVYLWGYNNKYVVAKVAGSDLATVAALVNNAVLQSPASDAALRTELNKIRTGLAGSKARVTTYTWLPAVGISSMTDLQGNTQYYDYDGYGRLIRIRDYLNNVLQKFNYATSSISQ</sequence>
<organism evidence="2 3">
    <name type="scientific">Paraflavitalea soli</name>
    <dbReference type="NCBI Taxonomy" id="2315862"/>
    <lineage>
        <taxon>Bacteria</taxon>
        <taxon>Pseudomonadati</taxon>
        <taxon>Bacteroidota</taxon>
        <taxon>Chitinophagia</taxon>
        <taxon>Chitinophagales</taxon>
        <taxon>Chitinophagaceae</taxon>
        <taxon>Paraflavitalea</taxon>
    </lineage>
</organism>
<feature type="signal peptide" evidence="1">
    <location>
        <begin position="1"/>
        <end position="19"/>
    </location>
</feature>
<evidence type="ECO:0000256" key="1">
    <source>
        <dbReference type="SAM" id="SignalP"/>
    </source>
</evidence>
<evidence type="ECO:0000313" key="3">
    <source>
        <dbReference type="Proteomes" id="UP000263900"/>
    </source>
</evidence>
<keyword evidence="3" id="KW-1185">Reference proteome</keyword>
<protein>
    <recommendedName>
        <fullName evidence="4">RHS repeat protein</fullName>
    </recommendedName>
</protein>
<evidence type="ECO:0000313" key="2">
    <source>
        <dbReference type="EMBL" id="AXY74130.1"/>
    </source>
</evidence>
<reference evidence="2 3" key="1">
    <citation type="submission" date="2018-09" db="EMBL/GenBank/DDBJ databases">
        <title>Genome sequencing of strain 6GH32-13.</title>
        <authorList>
            <person name="Weon H.-Y."/>
            <person name="Heo J."/>
            <person name="Kwon S.-W."/>
        </authorList>
    </citation>
    <scope>NUCLEOTIDE SEQUENCE [LARGE SCALE GENOMIC DNA]</scope>
    <source>
        <strain evidence="2 3">5GH32-13</strain>
    </source>
</reference>
<dbReference type="EMBL" id="CP032157">
    <property type="protein sequence ID" value="AXY74130.1"/>
    <property type="molecule type" value="Genomic_DNA"/>
</dbReference>
<accession>A0A3B7MM61</accession>
<dbReference type="OrthoDB" id="680656at2"/>
<dbReference type="NCBIfam" id="TIGR01643">
    <property type="entry name" value="YD_repeat_2x"/>
    <property type="match status" value="1"/>
</dbReference>
<dbReference type="KEGG" id="pseg:D3H65_09160"/>
<keyword evidence="1" id="KW-0732">Signal</keyword>
<dbReference type="RefSeq" id="WP_119050017.1">
    <property type="nucleotide sequence ID" value="NZ_CP032157.1"/>
</dbReference>
<dbReference type="InterPro" id="IPR006530">
    <property type="entry name" value="YD"/>
</dbReference>
<feature type="chain" id="PRO_5017634112" description="RHS repeat protein" evidence="1">
    <location>
        <begin position="20"/>
        <end position="1055"/>
    </location>
</feature>
<proteinExistence type="predicted"/>
<evidence type="ECO:0008006" key="4">
    <source>
        <dbReference type="Google" id="ProtNLM"/>
    </source>
</evidence>
<dbReference type="AlphaFoldDB" id="A0A3B7MM61"/>